<keyword evidence="4 5" id="KW-0687">Ribonucleoprotein</keyword>
<dbReference type="PANTHER" id="PTHR33284:SF1">
    <property type="entry name" value="RIBOSOMAL PROTEIN L25_GLN-TRNA SYNTHETASE, ANTI-CODON-BINDING DOMAIN-CONTAINING PROTEIN"/>
    <property type="match status" value="1"/>
</dbReference>
<dbReference type="Gene3D" id="2.170.120.20">
    <property type="entry name" value="Ribosomal protein L25, beta domain"/>
    <property type="match status" value="1"/>
</dbReference>
<evidence type="ECO:0000256" key="6">
    <source>
        <dbReference type="SAM" id="MobiDB-lite"/>
    </source>
</evidence>
<evidence type="ECO:0000259" key="8">
    <source>
        <dbReference type="Pfam" id="PF14693"/>
    </source>
</evidence>
<evidence type="ECO:0000256" key="1">
    <source>
        <dbReference type="ARBA" id="ARBA00022730"/>
    </source>
</evidence>
<keyword evidence="1 5" id="KW-0699">rRNA-binding</keyword>
<feature type="domain" description="Large ribosomal subunit protein bL25 L25" evidence="7">
    <location>
        <begin position="41"/>
        <end position="127"/>
    </location>
</feature>
<evidence type="ECO:0000313" key="9">
    <source>
        <dbReference type="EMBL" id="GAA1701842.1"/>
    </source>
</evidence>
<accession>A0ABN2IBY7</accession>
<keyword evidence="3 5" id="KW-0689">Ribosomal protein</keyword>
<dbReference type="Proteomes" id="UP001500383">
    <property type="component" value="Unassembled WGS sequence"/>
</dbReference>
<evidence type="ECO:0000259" key="7">
    <source>
        <dbReference type="Pfam" id="PF01386"/>
    </source>
</evidence>
<dbReference type="Pfam" id="PF14693">
    <property type="entry name" value="Ribosomal_TL5_C"/>
    <property type="match status" value="1"/>
</dbReference>
<keyword evidence="2 5" id="KW-0694">RNA-binding</keyword>
<dbReference type="SUPFAM" id="SSF50715">
    <property type="entry name" value="Ribosomal protein L25-like"/>
    <property type="match status" value="1"/>
</dbReference>
<gene>
    <name evidence="5" type="primary">rplY</name>
    <name evidence="5" type="synonym">ctc</name>
    <name evidence="9" type="ORF">GCM10009831_08650</name>
</gene>
<dbReference type="InterPro" id="IPR001021">
    <property type="entry name" value="Ribosomal_bL25_long"/>
</dbReference>
<evidence type="ECO:0000256" key="3">
    <source>
        <dbReference type="ARBA" id="ARBA00022980"/>
    </source>
</evidence>
<dbReference type="Gene3D" id="2.40.240.10">
    <property type="entry name" value="Ribosomal Protein L25, Chain P"/>
    <property type="match status" value="1"/>
</dbReference>
<comment type="subunit">
    <text evidence="5">Part of the 50S ribosomal subunit; part of the 5S rRNA/L5/L18/L25 subcomplex. Contacts the 5S rRNA. Binds to the 5S rRNA independently of L5 and L18.</text>
</comment>
<comment type="caution">
    <text evidence="9">The sequence shown here is derived from an EMBL/GenBank/DDBJ whole genome shotgun (WGS) entry which is preliminary data.</text>
</comment>
<evidence type="ECO:0000256" key="4">
    <source>
        <dbReference type="ARBA" id="ARBA00023274"/>
    </source>
</evidence>
<keyword evidence="10" id="KW-1185">Reference proteome</keyword>
<dbReference type="HAMAP" id="MF_01334">
    <property type="entry name" value="Ribosomal_bL25_CTC"/>
    <property type="match status" value="1"/>
</dbReference>
<dbReference type="InterPro" id="IPR037121">
    <property type="entry name" value="Ribosomal_bL25_C"/>
</dbReference>
<evidence type="ECO:0000256" key="2">
    <source>
        <dbReference type="ARBA" id="ARBA00022884"/>
    </source>
</evidence>
<dbReference type="Pfam" id="PF01386">
    <property type="entry name" value="Ribosomal_L25p"/>
    <property type="match status" value="1"/>
</dbReference>
<organism evidence="9 10">
    <name type="scientific">Dietzia cercidiphylli</name>
    <dbReference type="NCBI Taxonomy" id="498199"/>
    <lineage>
        <taxon>Bacteria</taxon>
        <taxon>Bacillati</taxon>
        <taxon>Actinomycetota</taxon>
        <taxon>Actinomycetes</taxon>
        <taxon>Mycobacteriales</taxon>
        <taxon>Dietziaceae</taxon>
        <taxon>Dietzia</taxon>
    </lineage>
</organism>
<comment type="function">
    <text evidence="5">This is one of the proteins that binds to the 5S RNA in the ribosome where it forms part of the central protuberance.</text>
</comment>
<dbReference type="InterPro" id="IPR020056">
    <property type="entry name" value="Rbsml_bL25/Gln-tRNA_synth_N"/>
</dbReference>
<proteinExistence type="inferred from homology"/>
<sequence length="240" mass="25602">MVPAGPPRAIVSVAGEVSRPQSARALPTDRRFTMAKEINNLKTTIRTEFGKGSARRARREGQVPAVLYGHHTEPRHLLLNTLEFAAVLRAHGTNSLLTLDIEGEEQLALPKQIDVHPLTRVIEHTDLLVVRKGEKVTVEVSVTVVGDAAPGTLVTQDASYVEIEADATLLPEGFEVSVEDAEAGLQITAADIELPAGSTLVSDPETLIVNVIEAPTEADLESEEEAAPQGEDAAQAAEEA</sequence>
<dbReference type="InterPro" id="IPR020057">
    <property type="entry name" value="Ribosomal_bL25_b-dom"/>
</dbReference>
<feature type="compositionally biased region" description="Low complexity" evidence="6">
    <location>
        <begin position="227"/>
        <end position="240"/>
    </location>
</feature>
<feature type="compositionally biased region" description="Acidic residues" evidence="6">
    <location>
        <begin position="216"/>
        <end position="226"/>
    </location>
</feature>
<dbReference type="GO" id="GO:0005840">
    <property type="term" value="C:ribosome"/>
    <property type="evidence" value="ECO:0007669"/>
    <property type="project" value="UniProtKB-KW"/>
</dbReference>
<feature type="region of interest" description="Disordered" evidence="6">
    <location>
        <begin position="215"/>
        <end position="240"/>
    </location>
</feature>
<comment type="similarity">
    <text evidence="5">Belongs to the bacterial ribosomal protein bL25 family. CTC subfamily.</text>
</comment>
<dbReference type="InterPro" id="IPR020930">
    <property type="entry name" value="Ribosomal_uL5_bac-type"/>
</dbReference>
<dbReference type="EMBL" id="BAAAQG010000003">
    <property type="protein sequence ID" value="GAA1701842.1"/>
    <property type="molecule type" value="Genomic_DNA"/>
</dbReference>
<feature type="domain" description="Large ribosomal subunit protein bL25 beta" evidence="8">
    <location>
        <begin position="135"/>
        <end position="213"/>
    </location>
</feature>
<dbReference type="NCBIfam" id="NF004131">
    <property type="entry name" value="PRK05618.2-1"/>
    <property type="match status" value="1"/>
</dbReference>
<dbReference type="InterPro" id="IPR029751">
    <property type="entry name" value="Ribosomal_L25_dom"/>
</dbReference>
<name>A0ABN2IBY7_9ACTN</name>
<dbReference type="NCBIfam" id="TIGR00731">
    <property type="entry name" value="bL25_bact_ctc"/>
    <property type="match status" value="1"/>
</dbReference>
<dbReference type="InterPro" id="IPR011035">
    <property type="entry name" value="Ribosomal_bL25/Gln-tRNA_synth"/>
</dbReference>
<dbReference type="CDD" id="cd00495">
    <property type="entry name" value="Ribosomal_L25_TL5_CTC"/>
    <property type="match status" value="1"/>
</dbReference>
<dbReference type="PANTHER" id="PTHR33284">
    <property type="entry name" value="RIBOSOMAL PROTEIN L25/GLN-TRNA SYNTHETASE, ANTI-CODON-BINDING DOMAIN-CONTAINING PROTEIN"/>
    <property type="match status" value="1"/>
</dbReference>
<reference evidence="9 10" key="1">
    <citation type="journal article" date="2019" name="Int. J. Syst. Evol. Microbiol.">
        <title>The Global Catalogue of Microorganisms (GCM) 10K type strain sequencing project: providing services to taxonomists for standard genome sequencing and annotation.</title>
        <authorList>
            <consortium name="The Broad Institute Genomics Platform"/>
            <consortium name="The Broad Institute Genome Sequencing Center for Infectious Disease"/>
            <person name="Wu L."/>
            <person name="Ma J."/>
        </authorList>
    </citation>
    <scope>NUCLEOTIDE SEQUENCE [LARGE SCALE GENOMIC DNA]</scope>
    <source>
        <strain evidence="9 10">JCM 16002</strain>
    </source>
</reference>
<evidence type="ECO:0000256" key="5">
    <source>
        <dbReference type="HAMAP-Rule" id="MF_01334"/>
    </source>
</evidence>
<evidence type="ECO:0000313" key="10">
    <source>
        <dbReference type="Proteomes" id="UP001500383"/>
    </source>
</evidence>
<protein>
    <recommendedName>
        <fullName evidence="5">Large ribosomal subunit protein bL25</fullName>
    </recommendedName>
    <alternativeName>
        <fullName evidence="5">General stress protein CTC</fullName>
    </alternativeName>
</protein>